<name>A0A3S5C9D0_9PLAT</name>
<comment type="caution">
    <text evidence="2">The sequence shown here is derived from an EMBL/GenBank/DDBJ whole genome shotgun (WGS) entry which is preliminary data.</text>
</comment>
<evidence type="ECO:0000313" key="2">
    <source>
        <dbReference type="EMBL" id="VEL43829.1"/>
    </source>
</evidence>
<keyword evidence="3" id="KW-1185">Reference proteome</keyword>
<gene>
    <name evidence="2" type="ORF">PXEA_LOCUS37269</name>
</gene>
<reference evidence="2" key="1">
    <citation type="submission" date="2018-11" db="EMBL/GenBank/DDBJ databases">
        <authorList>
            <consortium name="Pathogen Informatics"/>
        </authorList>
    </citation>
    <scope>NUCLEOTIDE SEQUENCE</scope>
</reference>
<proteinExistence type="predicted"/>
<sequence length="71" mass="7802">MVLSHIYCATFTHTICRNNLLMEQTNQPTSQSSNLVHSIQSGLEKRAVADPSENEGWGEEVSTGPQKKAVT</sequence>
<organism evidence="2 3">
    <name type="scientific">Protopolystoma xenopodis</name>
    <dbReference type="NCBI Taxonomy" id="117903"/>
    <lineage>
        <taxon>Eukaryota</taxon>
        <taxon>Metazoa</taxon>
        <taxon>Spiralia</taxon>
        <taxon>Lophotrochozoa</taxon>
        <taxon>Platyhelminthes</taxon>
        <taxon>Monogenea</taxon>
        <taxon>Polyopisthocotylea</taxon>
        <taxon>Polystomatidea</taxon>
        <taxon>Polystomatidae</taxon>
        <taxon>Protopolystoma</taxon>
    </lineage>
</organism>
<feature type="compositionally biased region" description="Polar residues" evidence="1">
    <location>
        <begin position="26"/>
        <end position="41"/>
    </location>
</feature>
<evidence type="ECO:0000313" key="3">
    <source>
        <dbReference type="Proteomes" id="UP000784294"/>
    </source>
</evidence>
<protein>
    <submittedName>
        <fullName evidence="2">Uncharacterized protein</fullName>
    </submittedName>
</protein>
<dbReference type="Proteomes" id="UP000784294">
    <property type="component" value="Unassembled WGS sequence"/>
</dbReference>
<dbReference type="EMBL" id="CAAALY010285698">
    <property type="protein sequence ID" value="VEL43829.1"/>
    <property type="molecule type" value="Genomic_DNA"/>
</dbReference>
<feature type="region of interest" description="Disordered" evidence="1">
    <location>
        <begin position="26"/>
        <end position="71"/>
    </location>
</feature>
<accession>A0A3S5C9D0</accession>
<dbReference type="AlphaFoldDB" id="A0A3S5C9D0"/>
<evidence type="ECO:0000256" key="1">
    <source>
        <dbReference type="SAM" id="MobiDB-lite"/>
    </source>
</evidence>